<comment type="caution">
    <text evidence="1">The sequence shown here is derived from an EMBL/GenBank/DDBJ whole genome shotgun (WGS) entry which is preliminary data.</text>
</comment>
<dbReference type="InterPro" id="IPR023375">
    <property type="entry name" value="ADC_dom_sf"/>
</dbReference>
<dbReference type="Pfam" id="PF06314">
    <property type="entry name" value="ADC"/>
    <property type="match status" value="1"/>
</dbReference>
<accession>A0ABU3NSG5</accession>
<proteinExistence type="predicted"/>
<protein>
    <submittedName>
        <fullName evidence="1">Acetoacetate decarboxylase family protein</fullName>
    </submittedName>
</protein>
<evidence type="ECO:0000313" key="2">
    <source>
        <dbReference type="Proteomes" id="UP001254848"/>
    </source>
</evidence>
<dbReference type="InterPro" id="IPR010451">
    <property type="entry name" value="Acetoacetate_decarboxylase"/>
</dbReference>
<dbReference type="SUPFAM" id="SSF160104">
    <property type="entry name" value="Acetoacetate decarboxylase-like"/>
    <property type="match status" value="1"/>
</dbReference>
<evidence type="ECO:0000313" key="1">
    <source>
        <dbReference type="EMBL" id="MDT8899752.1"/>
    </source>
</evidence>
<organism evidence="1 2">
    <name type="scientific">Anaeroselena agilis</name>
    <dbReference type="NCBI Taxonomy" id="3063788"/>
    <lineage>
        <taxon>Bacteria</taxon>
        <taxon>Bacillati</taxon>
        <taxon>Bacillota</taxon>
        <taxon>Negativicutes</taxon>
        <taxon>Acetonemataceae</taxon>
        <taxon>Anaeroselena</taxon>
    </lineage>
</organism>
<keyword evidence="2" id="KW-1185">Reference proteome</keyword>
<sequence>MFRFDERLSYRMPAHFGGTEGSGCQSLPYDDVSSIMISYRTDEAKLSQYVPDEFEILEPVVLVNYSKCLGIRWMGGGHYSMLAVMTPARHSRSGVEGAYILVIWENKTAPILGGREETGMPKIYADIPDYHQLDGRFTVHASHEGRAFVELELETQKALTAEELAGMNANGRMNQLGWRYIPNVGRPGAALSHAVLYPADTTYRSGGSGVGRIVWTKASPALNPLQHHIINALTDLPVLEYRQGLFAKSALNLRGDLIREL</sequence>
<dbReference type="RefSeq" id="WP_413778320.1">
    <property type="nucleotide sequence ID" value="NZ_JAUOZS010000001.1"/>
</dbReference>
<reference evidence="1 2" key="1">
    <citation type="submission" date="2023-07" db="EMBL/GenBank/DDBJ databases">
        <title>The novel representative of Negativicutes class, Anaeroselena agilis gen. nov. sp. nov.</title>
        <authorList>
            <person name="Prokofeva M.I."/>
            <person name="Elcheninov A.G."/>
            <person name="Klyukina A."/>
            <person name="Kublanov I.V."/>
            <person name="Frolov E.N."/>
            <person name="Podosokorskaya O.A."/>
        </authorList>
    </citation>
    <scope>NUCLEOTIDE SEQUENCE [LARGE SCALE GENOMIC DNA]</scope>
    <source>
        <strain evidence="1 2">4137-cl</strain>
    </source>
</reference>
<dbReference type="Proteomes" id="UP001254848">
    <property type="component" value="Unassembled WGS sequence"/>
</dbReference>
<name>A0ABU3NSG5_9FIRM</name>
<dbReference type="Gene3D" id="2.40.400.10">
    <property type="entry name" value="Acetoacetate decarboxylase-like"/>
    <property type="match status" value="1"/>
</dbReference>
<dbReference type="EMBL" id="JAUOZS010000001">
    <property type="protein sequence ID" value="MDT8899752.1"/>
    <property type="molecule type" value="Genomic_DNA"/>
</dbReference>
<gene>
    <name evidence="1" type="ORF">Q4T40_00630</name>
</gene>